<dbReference type="EnsemblMetazoa" id="RPRC001113-RA">
    <property type="protein sequence ID" value="RPRC001113-PA"/>
    <property type="gene ID" value="RPRC001113"/>
</dbReference>
<accession>T1HAQ8</accession>
<evidence type="ECO:0000256" key="3">
    <source>
        <dbReference type="SAM" id="MobiDB-lite"/>
    </source>
</evidence>
<dbReference type="GO" id="GO:0046872">
    <property type="term" value="F:metal ion binding"/>
    <property type="evidence" value="ECO:0007669"/>
    <property type="project" value="UniProtKB-KW"/>
</dbReference>
<dbReference type="Gene3D" id="3.40.720.10">
    <property type="entry name" value="Alkaline Phosphatase, subunit A"/>
    <property type="match status" value="1"/>
</dbReference>
<organism evidence="4 5">
    <name type="scientific">Rhodnius prolixus</name>
    <name type="common">Triatomid bug</name>
    <dbReference type="NCBI Taxonomy" id="13249"/>
    <lineage>
        <taxon>Eukaryota</taxon>
        <taxon>Metazoa</taxon>
        <taxon>Ecdysozoa</taxon>
        <taxon>Arthropoda</taxon>
        <taxon>Hexapoda</taxon>
        <taxon>Insecta</taxon>
        <taxon>Pterygota</taxon>
        <taxon>Neoptera</taxon>
        <taxon>Paraneoptera</taxon>
        <taxon>Hemiptera</taxon>
        <taxon>Heteroptera</taxon>
        <taxon>Panheteroptera</taxon>
        <taxon>Cimicomorpha</taxon>
        <taxon>Reduviidae</taxon>
        <taxon>Triatominae</taxon>
        <taxon>Rhodnius</taxon>
    </lineage>
</organism>
<dbReference type="PANTHER" id="PTHR11596:SF91">
    <property type="entry name" value="ALKALINE PHOSPHATASE-RELATED"/>
    <property type="match status" value="1"/>
</dbReference>
<keyword evidence="5" id="KW-1185">Reference proteome</keyword>
<dbReference type="GO" id="GO:0004035">
    <property type="term" value="F:alkaline phosphatase activity"/>
    <property type="evidence" value="ECO:0007669"/>
    <property type="project" value="UniProtKB-EC"/>
</dbReference>
<reference evidence="4" key="1">
    <citation type="submission" date="2015-05" db="UniProtKB">
        <authorList>
            <consortium name="EnsemblMetazoa"/>
        </authorList>
    </citation>
    <scope>IDENTIFICATION</scope>
</reference>
<comment type="cofactor">
    <cofactor evidence="2">
        <name>Zn(2+)</name>
        <dbReference type="ChEBI" id="CHEBI:29105"/>
    </cofactor>
    <text evidence="2">Binds 2 Zn(2+) ions.</text>
</comment>
<evidence type="ECO:0000256" key="2">
    <source>
        <dbReference type="PIRSR" id="PIRSR601952-2"/>
    </source>
</evidence>
<feature type="binding site" evidence="2">
    <location>
        <position position="167"/>
    </location>
    <ligand>
        <name>Zn(2+)</name>
        <dbReference type="ChEBI" id="CHEBI:29105"/>
        <label>2</label>
    </ligand>
</feature>
<evidence type="ECO:0000256" key="1">
    <source>
        <dbReference type="ARBA" id="ARBA00012647"/>
    </source>
</evidence>
<dbReference type="SUPFAM" id="SSF53649">
    <property type="entry name" value="Alkaline phosphatase-like"/>
    <property type="match status" value="1"/>
</dbReference>
<evidence type="ECO:0000313" key="5">
    <source>
        <dbReference type="Proteomes" id="UP000015103"/>
    </source>
</evidence>
<keyword evidence="2" id="KW-0479">Metal-binding</keyword>
<dbReference type="VEuPathDB" id="VectorBase:RPRC001113"/>
<dbReference type="EMBL" id="ACPB03018569">
    <property type="status" value="NOT_ANNOTATED_CDS"/>
    <property type="molecule type" value="Genomic_DNA"/>
</dbReference>
<sequence>MNGASFHRWCQLRLKNRKIFTIEDFPFQKIKWEIDETLHVFHGSSWFDFWNGLSGRFSKAGGPPGGHLSGALATLPEGASLSLVVISERCTVCGGIAHVQLEDLCCKLCLCRGTDTKLSDVDGLPYWTLLYGNGPGYTMPRAVPTNVSGSEKNAVHTSAVPRQWATHGGEDVPVMAQGPLDMALFSGTMDQTVVAHAIAYAACLPPYSYRCQNSTPAVSKPQLTAKIKLMCIPDENSVTNVKGRPGRGGVVLASSVMSEDTPSLQQTSSSSTSSSDGDGGGGSGNNSNRSSSPMKISQYIPALIILMAAMAAVT</sequence>
<dbReference type="HOGENOM" id="CLU_886563_0_0_1"/>
<name>T1HAQ8_RHOPR</name>
<dbReference type="InParanoid" id="T1HAQ8"/>
<dbReference type="Pfam" id="PF00245">
    <property type="entry name" value="Alk_phosphatase"/>
    <property type="match status" value="1"/>
</dbReference>
<feature type="region of interest" description="Disordered" evidence="3">
    <location>
        <begin position="256"/>
        <end position="293"/>
    </location>
</feature>
<dbReference type="Proteomes" id="UP000015103">
    <property type="component" value="Unassembled WGS sequence"/>
</dbReference>
<protein>
    <recommendedName>
        <fullName evidence="1">alkaline phosphatase</fullName>
        <ecNumber evidence="1">3.1.3.1</ecNumber>
    </recommendedName>
</protein>
<dbReference type="AlphaFoldDB" id="T1HAQ8"/>
<dbReference type="InterPro" id="IPR001952">
    <property type="entry name" value="Alkaline_phosphatase"/>
</dbReference>
<feature type="compositionally biased region" description="Low complexity" evidence="3">
    <location>
        <begin position="267"/>
        <end position="276"/>
    </location>
</feature>
<keyword evidence="2" id="KW-0862">Zinc</keyword>
<evidence type="ECO:0000313" key="4">
    <source>
        <dbReference type="EnsemblMetazoa" id="RPRC001113-PA"/>
    </source>
</evidence>
<feature type="compositionally biased region" description="Polar residues" evidence="3">
    <location>
        <begin position="256"/>
        <end position="266"/>
    </location>
</feature>
<dbReference type="InterPro" id="IPR017850">
    <property type="entry name" value="Alkaline_phosphatase_core_sf"/>
</dbReference>
<dbReference type="PANTHER" id="PTHR11596">
    <property type="entry name" value="ALKALINE PHOSPHATASE"/>
    <property type="match status" value="1"/>
</dbReference>
<dbReference type="EC" id="3.1.3.1" evidence="1"/>
<dbReference type="STRING" id="13249.T1HAQ8"/>
<proteinExistence type="predicted"/>
<dbReference type="eggNOG" id="KOG4126">
    <property type="taxonomic scope" value="Eukaryota"/>
</dbReference>